<keyword evidence="2" id="KW-1185">Reference proteome</keyword>
<evidence type="ECO:0000313" key="2">
    <source>
        <dbReference type="Proteomes" id="UP000695022"/>
    </source>
</evidence>
<evidence type="ECO:0000256" key="1">
    <source>
        <dbReference type="SAM" id="MobiDB-lite"/>
    </source>
</evidence>
<sequence>MEVPYVPISAVAEEAEPAETWEDIPRRIPTTTPLCQQVAGRRQMRVFGRGLGLGLGQGPSTPPPGASAMGRQCASAPVPVTITGSGRGCPRADAWSRSGLRKPPPPPVVMSDAVTQTTCEVCNCIHPVQALSPRRCPWHEPSCSTPSSRRCTPASTTPSSSARYTPASPTLPPSSRAYTPRSPPYPPPYGDGMASAAYPPPPPRYRPTNDGEDGYSNGGYNNGDYNNYDDEDDAGADRLRRPIYVIILPR</sequence>
<reference evidence="3" key="1">
    <citation type="submission" date="2025-08" db="UniProtKB">
        <authorList>
            <consortium name="RefSeq"/>
        </authorList>
    </citation>
    <scope>IDENTIFICATION</scope>
</reference>
<feature type="region of interest" description="Disordered" evidence="1">
    <location>
        <begin position="135"/>
        <end position="234"/>
    </location>
</feature>
<proteinExistence type="predicted"/>
<dbReference type="RefSeq" id="XP_014675372.1">
    <property type="nucleotide sequence ID" value="XM_014819886.1"/>
</dbReference>
<accession>A0ABM1ET51</accession>
<evidence type="ECO:0000313" key="3">
    <source>
        <dbReference type="RefSeq" id="XP_014675372.1"/>
    </source>
</evidence>
<feature type="compositionally biased region" description="Low complexity" evidence="1">
    <location>
        <begin position="144"/>
        <end position="180"/>
    </location>
</feature>
<name>A0ABM1ET51_PRICU</name>
<protein>
    <submittedName>
        <fullName evidence="3">Formin-like protein 6</fullName>
    </submittedName>
</protein>
<dbReference type="GeneID" id="106815428"/>
<feature type="region of interest" description="Disordered" evidence="1">
    <location>
        <begin position="79"/>
        <end position="107"/>
    </location>
</feature>
<organism evidence="2 3">
    <name type="scientific">Priapulus caudatus</name>
    <name type="common">Priapulid worm</name>
    <dbReference type="NCBI Taxonomy" id="37621"/>
    <lineage>
        <taxon>Eukaryota</taxon>
        <taxon>Metazoa</taxon>
        <taxon>Ecdysozoa</taxon>
        <taxon>Scalidophora</taxon>
        <taxon>Priapulida</taxon>
        <taxon>Priapulimorpha</taxon>
        <taxon>Priapulimorphida</taxon>
        <taxon>Priapulidae</taxon>
        <taxon>Priapulus</taxon>
    </lineage>
</organism>
<dbReference type="Proteomes" id="UP000695022">
    <property type="component" value="Unplaced"/>
</dbReference>
<gene>
    <name evidence="3" type="primary">LOC106815428</name>
</gene>